<organism evidence="10 11">
    <name type="scientific">Martelella mediterranea DSM 17316</name>
    <dbReference type="NCBI Taxonomy" id="1122214"/>
    <lineage>
        <taxon>Bacteria</taxon>
        <taxon>Pseudomonadati</taxon>
        <taxon>Pseudomonadota</taxon>
        <taxon>Alphaproteobacteria</taxon>
        <taxon>Hyphomicrobiales</taxon>
        <taxon>Aurantimonadaceae</taxon>
        <taxon>Martelella</taxon>
    </lineage>
</organism>
<geneLocation type="plasmid" evidence="11">
    <name>pmm593</name>
</geneLocation>
<protein>
    <submittedName>
        <fullName evidence="10">LIV-I protein H</fullName>
    </submittedName>
</protein>
<keyword evidence="2" id="KW-0813">Transport</keyword>
<dbReference type="InterPro" id="IPR001851">
    <property type="entry name" value="ABC_transp_permease"/>
</dbReference>
<feature type="transmembrane region" description="Helical" evidence="9">
    <location>
        <begin position="12"/>
        <end position="36"/>
    </location>
</feature>
<feature type="transmembrane region" description="Helical" evidence="9">
    <location>
        <begin position="186"/>
        <end position="212"/>
    </location>
</feature>
<dbReference type="PANTHER" id="PTHR11795">
    <property type="entry name" value="BRANCHED-CHAIN AMINO ACID TRANSPORT SYSTEM PERMEASE PROTEIN LIVH"/>
    <property type="match status" value="1"/>
</dbReference>
<comment type="similarity">
    <text evidence="8">Belongs to the binding-protein-dependent transport system permease family. LivHM subfamily.</text>
</comment>
<keyword evidence="7 9" id="KW-0472">Membrane</keyword>
<evidence type="ECO:0000256" key="5">
    <source>
        <dbReference type="ARBA" id="ARBA00022970"/>
    </source>
</evidence>
<evidence type="ECO:0000256" key="7">
    <source>
        <dbReference type="ARBA" id="ARBA00023136"/>
    </source>
</evidence>
<accession>A0A1U9Z882</accession>
<dbReference type="OrthoDB" id="9807115at2"/>
<feature type="transmembrane region" description="Helical" evidence="9">
    <location>
        <begin position="97"/>
        <end position="114"/>
    </location>
</feature>
<dbReference type="Proteomes" id="UP000191135">
    <property type="component" value="Plasmid pMM593"/>
</dbReference>
<keyword evidence="6 9" id="KW-1133">Transmembrane helix</keyword>
<evidence type="ECO:0000256" key="6">
    <source>
        <dbReference type="ARBA" id="ARBA00022989"/>
    </source>
</evidence>
<feature type="transmembrane region" description="Helical" evidence="9">
    <location>
        <begin position="224"/>
        <end position="249"/>
    </location>
</feature>
<keyword evidence="5" id="KW-0029">Amino-acid transport</keyword>
<dbReference type="RefSeq" id="WP_018063917.1">
    <property type="nucleotide sequence ID" value="NZ_AQWH01000005.1"/>
</dbReference>
<dbReference type="Pfam" id="PF02653">
    <property type="entry name" value="BPD_transp_2"/>
    <property type="match status" value="1"/>
</dbReference>
<keyword evidence="10" id="KW-0614">Plasmid</keyword>
<dbReference type="GO" id="GO:0006865">
    <property type="term" value="P:amino acid transport"/>
    <property type="evidence" value="ECO:0007669"/>
    <property type="project" value="UniProtKB-KW"/>
</dbReference>
<evidence type="ECO:0000256" key="1">
    <source>
        <dbReference type="ARBA" id="ARBA00004651"/>
    </source>
</evidence>
<name>A0A1U9Z882_9HYPH</name>
<dbReference type="EMBL" id="CP020331">
    <property type="protein sequence ID" value="AQZ53905.1"/>
    <property type="molecule type" value="Genomic_DNA"/>
</dbReference>
<evidence type="ECO:0000256" key="8">
    <source>
        <dbReference type="ARBA" id="ARBA00037998"/>
    </source>
</evidence>
<keyword evidence="11" id="KW-1185">Reference proteome</keyword>
<feature type="transmembrane region" description="Helical" evidence="9">
    <location>
        <begin position="141"/>
        <end position="158"/>
    </location>
</feature>
<dbReference type="PANTHER" id="PTHR11795:SF445">
    <property type="entry name" value="AMINO ACID ABC TRANSPORTER PERMEASE PROTEIN"/>
    <property type="match status" value="1"/>
</dbReference>
<dbReference type="KEGG" id="mmed:Mame_04613"/>
<dbReference type="GO" id="GO:0022857">
    <property type="term" value="F:transmembrane transporter activity"/>
    <property type="evidence" value="ECO:0007669"/>
    <property type="project" value="InterPro"/>
</dbReference>
<keyword evidence="3" id="KW-1003">Cell membrane</keyword>
<dbReference type="CDD" id="cd06582">
    <property type="entry name" value="TM_PBP1_LivH_like"/>
    <property type="match status" value="1"/>
</dbReference>
<feature type="transmembrane region" description="Helical" evidence="9">
    <location>
        <begin position="255"/>
        <end position="276"/>
    </location>
</feature>
<keyword evidence="4 9" id="KW-0812">Transmembrane</keyword>
<evidence type="ECO:0000313" key="11">
    <source>
        <dbReference type="Proteomes" id="UP000191135"/>
    </source>
</evidence>
<sequence length="287" mass="30006">MSFLIAQSLINGIILGTLYLMMAIGFTLVFGVMRVVNFAHGEFYMIGAFMALIGVTWLGLPYAVTLALTVGLAVLLGALTERLVFRPFRSDELSGMIASLGLAMILQNGALLFFGPDPQAFPSMVSGVFRWGALIVPKSRALTLGVGVVILIGFYFLLMHTRFGRGLRALVQDQQVATLYGVRLELMYPLGLGLGVALAAVAGGLMAPLFGVSPFIGATPLLKAFIVVILGGLGSIPGAALAAILLGLIESFVSSFISASAADIVTFALVVGVLLLRPSGILGRGEA</sequence>
<evidence type="ECO:0000313" key="10">
    <source>
        <dbReference type="EMBL" id="AQZ53905.1"/>
    </source>
</evidence>
<dbReference type="AlphaFoldDB" id="A0A1U9Z882"/>
<dbReference type="InterPro" id="IPR052157">
    <property type="entry name" value="BCAA_transport_permease"/>
</dbReference>
<evidence type="ECO:0000256" key="4">
    <source>
        <dbReference type="ARBA" id="ARBA00022692"/>
    </source>
</evidence>
<comment type="subcellular location">
    <subcellularLocation>
        <location evidence="1">Cell membrane</location>
        <topology evidence="1">Multi-pass membrane protein</topology>
    </subcellularLocation>
</comment>
<gene>
    <name evidence="10" type="primary">livH_14</name>
    <name evidence="10" type="ORF">Mame_04613</name>
</gene>
<evidence type="ECO:0000256" key="9">
    <source>
        <dbReference type="SAM" id="Phobius"/>
    </source>
</evidence>
<proteinExistence type="inferred from homology"/>
<dbReference type="eggNOG" id="COG0559">
    <property type="taxonomic scope" value="Bacteria"/>
</dbReference>
<reference evidence="10 11" key="1">
    <citation type="submission" date="2017-03" db="EMBL/GenBank/DDBJ databases">
        <title>Foreign affairs: Plasmid Transfer between Roseobacters and Rhizobia.</title>
        <authorList>
            <person name="Bartling P."/>
            <person name="Bunk B."/>
            <person name="Overmann J."/>
            <person name="Brinkmann H."/>
            <person name="Petersen J."/>
        </authorList>
    </citation>
    <scope>NUCLEOTIDE SEQUENCE [LARGE SCALE GENOMIC DNA]</scope>
    <source>
        <strain evidence="10 11">MACL11</strain>
        <plasmid evidence="11">Plasmid pmm593</plasmid>
    </source>
</reference>
<feature type="transmembrane region" description="Helical" evidence="9">
    <location>
        <begin position="66"/>
        <end position="85"/>
    </location>
</feature>
<feature type="transmembrane region" description="Helical" evidence="9">
    <location>
        <begin position="43"/>
        <end position="60"/>
    </location>
</feature>
<evidence type="ECO:0000256" key="3">
    <source>
        <dbReference type="ARBA" id="ARBA00022475"/>
    </source>
</evidence>
<evidence type="ECO:0000256" key="2">
    <source>
        <dbReference type="ARBA" id="ARBA00022448"/>
    </source>
</evidence>
<dbReference type="GO" id="GO:0005886">
    <property type="term" value="C:plasma membrane"/>
    <property type="evidence" value="ECO:0007669"/>
    <property type="project" value="UniProtKB-SubCell"/>
</dbReference>